<dbReference type="Pfam" id="PF07730">
    <property type="entry name" value="HisKA_3"/>
    <property type="match status" value="1"/>
</dbReference>
<evidence type="ECO:0000256" key="7">
    <source>
        <dbReference type="ARBA" id="ARBA00022741"/>
    </source>
</evidence>
<dbReference type="Gene3D" id="1.20.5.1930">
    <property type="match status" value="1"/>
</dbReference>
<dbReference type="InterPro" id="IPR036890">
    <property type="entry name" value="HATPase_C_sf"/>
</dbReference>
<dbReference type="SUPFAM" id="SSF47188">
    <property type="entry name" value="Hemerythrin-like"/>
    <property type="match status" value="1"/>
</dbReference>
<dbReference type="InterPro" id="IPR011712">
    <property type="entry name" value="Sig_transdc_His_kin_sub3_dim/P"/>
</dbReference>
<dbReference type="Pfam" id="PF01814">
    <property type="entry name" value="Hemerythrin"/>
    <property type="match status" value="1"/>
</dbReference>
<evidence type="ECO:0000256" key="3">
    <source>
        <dbReference type="ARBA" id="ARBA00012438"/>
    </source>
</evidence>
<proteinExistence type="inferred from homology"/>
<dbReference type="SMART" id="SM00387">
    <property type="entry name" value="HATPase_c"/>
    <property type="match status" value="1"/>
</dbReference>
<dbReference type="CDD" id="cd00130">
    <property type="entry name" value="PAS"/>
    <property type="match status" value="1"/>
</dbReference>
<dbReference type="CDD" id="cd12107">
    <property type="entry name" value="Hemerythrin"/>
    <property type="match status" value="1"/>
</dbReference>
<dbReference type="Gene3D" id="3.30.565.10">
    <property type="entry name" value="Histidine kinase-like ATPase, C-terminal domain"/>
    <property type="match status" value="1"/>
</dbReference>
<keyword evidence="4" id="KW-0597">Phosphoprotein</keyword>
<reference evidence="12" key="1">
    <citation type="submission" date="2016-10" db="EMBL/GenBank/DDBJ databases">
        <title>Sequence of Gallionella enrichment culture.</title>
        <authorList>
            <person name="Poehlein A."/>
            <person name="Muehling M."/>
            <person name="Daniel R."/>
        </authorList>
    </citation>
    <scope>NUCLEOTIDE SEQUENCE</scope>
</reference>
<evidence type="ECO:0000256" key="6">
    <source>
        <dbReference type="ARBA" id="ARBA00022723"/>
    </source>
</evidence>
<evidence type="ECO:0000256" key="9">
    <source>
        <dbReference type="ARBA" id="ARBA00022840"/>
    </source>
</evidence>
<protein>
    <recommendedName>
        <fullName evidence="3">histidine kinase</fullName>
        <ecNumber evidence="3">2.7.13.3</ecNumber>
    </recommendedName>
</protein>
<dbReference type="SUPFAM" id="SSF55874">
    <property type="entry name" value="ATPase domain of HSP90 chaperone/DNA topoisomerase II/histidine kinase"/>
    <property type="match status" value="1"/>
</dbReference>
<dbReference type="Pfam" id="PF13188">
    <property type="entry name" value="PAS_8"/>
    <property type="match status" value="1"/>
</dbReference>
<evidence type="ECO:0000256" key="10">
    <source>
        <dbReference type="ARBA" id="ARBA00023004"/>
    </source>
</evidence>
<dbReference type="EC" id="2.7.13.3" evidence="3"/>
<dbReference type="NCBIfam" id="TIGR02481">
    <property type="entry name" value="hemeryth_dom"/>
    <property type="match status" value="1"/>
</dbReference>
<dbReference type="NCBIfam" id="TIGR00229">
    <property type="entry name" value="sensory_box"/>
    <property type="match status" value="1"/>
</dbReference>
<dbReference type="GO" id="GO:0005524">
    <property type="term" value="F:ATP binding"/>
    <property type="evidence" value="ECO:0007669"/>
    <property type="project" value="UniProtKB-KW"/>
</dbReference>
<name>A0A1J5R6T2_9ZZZZ</name>
<evidence type="ECO:0000256" key="4">
    <source>
        <dbReference type="ARBA" id="ARBA00022553"/>
    </source>
</evidence>
<evidence type="ECO:0000259" key="11">
    <source>
        <dbReference type="PROSITE" id="PS50112"/>
    </source>
</evidence>
<dbReference type="EMBL" id="MLJW01000666">
    <property type="protein sequence ID" value="OIQ83861.1"/>
    <property type="molecule type" value="Genomic_DNA"/>
</dbReference>
<comment type="similarity">
    <text evidence="2">Belongs to the hemerythrin family.</text>
</comment>
<dbReference type="InterPro" id="IPR035938">
    <property type="entry name" value="Hemerythrin-like_sf"/>
</dbReference>
<evidence type="ECO:0000256" key="2">
    <source>
        <dbReference type="ARBA" id="ARBA00010587"/>
    </source>
</evidence>
<dbReference type="GO" id="GO:0046872">
    <property type="term" value="F:metal ion binding"/>
    <property type="evidence" value="ECO:0007669"/>
    <property type="project" value="UniProtKB-KW"/>
</dbReference>
<dbReference type="InterPro" id="IPR050482">
    <property type="entry name" value="Sensor_HK_TwoCompSys"/>
</dbReference>
<dbReference type="SMART" id="SM00091">
    <property type="entry name" value="PAS"/>
    <property type="match status" value="1"/>
</dbReference>
<dbReference type="CDD" id="cd16917">
    <property type="entry name" value="HATPase_UhpB-NarQ-NarX-like"/>
    <property type="match status" value="1"/>
</dbReference>
<organism evidence="12">
    <name type="scientific">mine drainage metagenome</name>
    <dbReference type="NCBI Taxonomy" id="410659"/>
    <lineage>
        <taxon>unclassified sequences</taxon>
        <taxon>metagenomes</taxon>
        <taxon>ecological metagenomes</taxon>
    </lineage>
</organism>
<gene>
    <name evidence="12" type="primary">liaS_14</name>
    <name evidence="12" type="ORF">GALL_343340</name>
</gene>
<keyword evidence="9" id="KW-0067">ATP-binding</keyword>
<dbReference type="AlphaFoldDB" id="A0A1J5R6T2"/>
<dbReference type="Pfam" id="PF02518">
    <property type="entry name" value="HATPase_c"/>
    <property type="match status" value="1"/>
</dbReference>
<keyword evidence="5 12" id="KW-0808">Transferase</keyword>
<comment type="catalytic activity">
    <reaction evidence="1">
        <text>ATP + protein L-histidine = ADP + protein N-phospho-L-histidine.</text>
        <dbReference type="EC" id="2.7.13.3"/>
    </reaction>
</comment>
<dbReference type="PANTHER" id="PTHR24421:SF10">
    <property type="entry name" value="NITRATE_NITRITE SENSOR PROTEIN NARQ"/>
    <property type="match status" value="1"/>
</dbReference>
<sequence>MPASDPPAAATLRWSDALETGLDDVDHQHRTLLDIFNRVAATRGADALRAALGELSAYARYHFGTEAQLMRSAPLRDEQRDAHLRAHQRFDEFVQRALQLVDVDPRAVGDELTGFLAQWLRHHIMGIDAAMAREILALRRGDAAADMAPGDAIDASIDHTLAGVLDGLGERTFALIEANLRLRDEIASRERVEAALRDREARYRDLFMHAPDALFEVDSEQRIALANDAALRLLGVAGSDALRGQTLAHYVAALPGTAPLETLLRGVDGALRPVEVVAAPPDTNGRRHLIVRDIGERRRLQRRAAEASRLEQERLGRELHDGAGQRLVAIGLFANSLHKRLAHDGRRADAELAAELGTQIRHALDEIRALAHGLVPLPPGGGGLQGALAALCADLDCACDTDGELDGIDDGVALQLYRIAQEALSNALRHAGASRIALELRGDADGLTLRVRDDGCGIATDAPEGLGLSTMRYRAGAIGAALSITAAAAGGTEIACRWPRQPG</sequence>
<dbReference type="Gene3D" id="3.30.450.20">
    <property type="entry name" value="PAS domain"/>
    <property type="match status" value="1"/>
</dbReference>
<evidence type="ECO:0000256" key="1">
    <source>
        <dbReference type="ARBA" id="ARBA00000085"/>
    </source>
</evidence>
<dbReference type="InterPro" id="IPR012827">
    <property type="entry name" value="Hemerythrin_metal-bd"/>
</dbReference>
<dbReference type="PROSITE" id="PS50112">
    <property type="entry name" value="PAS"/>
    <property type="match status" value="1"/>
</dbReference>
<dbReference type="InterPro" id="IPR012312">
    <property type="entry name" value="Hemerythrin-like"/>
</dbReference>
<keyword evidence="10" id="KW-0408">Iron</keyword>
<evidence type="ECO:0000256" key="5">
    <source>
        <dbReference type="ARBA" id="ARBA00022679"/>
    </source>
</evidence>
<dbReference type="Gene3D" id="1.20.120.50">
    <property type="entry name" value="Hemerythrin-like"/>
    <property type="match status" value="1"/>
</dbReference>
<evidence type="ECO:0000313" key="12">
    <source>
        <dbReference type="EMBL" id="OIQ83861.1"/>
    </source>
</evidence>
<keyword evidence="6" id="KW-0479">Metal-binding</keyword>
<dbReference type="InterPro" id="IPR003594">
    <property type="entry name" value="HATPase_dom"/>
</dbReference>
<dbReference type="InterPro" id="IPR000014">
    <property type="entry name" value="PAS"/>
</dbReference>
<keyword evidence="7" id="KW-0547">Nucleotide-binding</keyword>
<evidence type="ECO:0000256" key="8">
    <source>
        <dbReference type="ARBA" id="ARBA00022777"/>
    </source>
</evidence>
<feature type="domain" description="PAS" evidence="11">
    <location>
        <begin position="199"/>
        <end position="242"/>
    </location>
</feature>
<dbReference type="GO" id="GO:0046983">
    <property type="term" value="F:protein dimerization activity"/>
    <property type="evidence" value="ECO:0007669"/>
    <property type="project" value="InterPro"/>
</dbReference>
<dbReference type="GO" id="GO:0016020">
    <property type="term" value="C:membrane"/>
    <property type="evidence" value="ECO:0007669"/>
    <property type="project" value="InterPro"/>
</dbReference>
<dbReference type="SUPFAM" id="SSF55785">
    <property type="entry name" value="PYP-like sensor domain (PAS domain)"/>
    <property type="match status" value="1"/>
</dbReference>
<accession>A0A1J5R6T2</accession>
<dbReference type="GO" id="GO:0000155">
    <property type="term" value="F:phosphorelay sensor kinase activity"/>
    <property type="evidence" value="ECO:0007669"/>
    <property type="project" value="InterPro"/>
</dbReference>
<dbReference type="InterPro" id="IPR035965">
    <property type="entry name" value="PAS-like_dom_sf"/>
</dbReference>
<comment type="caution">
    <text evidence="12">The sequence shown here is derived from an EMBL/GenBank/DDBJ whole genome shotgun (WGS) entry which is preliminary data.</text>
</comment>
<dbReference type="PANTHER" id="PTHR24421">
    <property type="entry name" value="NITRATE/NITRITE SENSOR PROTEIN NARX-RELATED"/>
    <property type="match status" value="1"/>
</dbReference>
<keyword evidence="8 12" id="KW-0418">Kinase</keyword>